<evidence type="ECO:0000313" key="3">
    <source>
        <dbReference type="EMBL" id="KAH7012307.1"/>
    </source>
</evidence>
<dbReference type="EMBL" id="JAGTJQ010000015">
    <property type="protein sequence ID" value="KAH7012307.1"/>
    <property type="molecule type" value="Genomic_DNA"/>
</dbReference>
<dbReference type="GeneID" id="70180531"/>
<evidence type="ECO:0000259" key="2">
    <source>
        <dbReference type="Pfam" id="PF20516"/>
    </source>
</evidence>
<feature type="region of interest" description="Disordered" evidence="1">
    <location>
        <begin position="1"/>
        <end position="81"/>
    </location>
</feature>
<proteinExistence type="predicted"/>
<gene>
    <name evidence="3" type="ORF">B0I36DRAFT_256922</name>
</gene>
<protein>
    <recommendedName>
        <fullName evidence="2">PD-(D/E)XK nuclease-like domain-containing protein</fullName>
    </recommendedName>
</protein>
<name>A0A9P8XSE9_9PEZI</name>
<reference evidence="3" key="1">
    <citation type="journal article" date="2021" name="Nat. Commun.">
        <title>Genetic determinants of endophytism in the Arabidopsis root mycobiome.</title>
        <authorList>
            <person name="Mesny F."/>
            <person name="Miyauchi S."/>
            <person name="Thiergart T."/>
            <person name="Pickel B."/>
            <person name="Atanasova L."/>
            <person name="Karlsson M."/>
            <person name="Huettel B."/>
            <person name="Barry K.W."/>
            <person name="Haridas S."/>
            <person name="Chen C."/>
            <person name="Bauer D."/>
            <person name="Andreopoulos W."/>
            <person name="Pangilinan J."/>
            <person name="LaButti K."/>
            <person name="Riley R."/>
            <person name="Lipzen A."/>
            <person name="Clum A."/>
            <person name="Drula E."/>
            <person name="Henrissat B."/>
            <person name="Kohler A."/>
            <person name="Grigoriev I.V."/>
            <person name="Martin F.M."/>
            <person name="Hacquard S."/>
        </authorList>
    </citation>
    <scope>NUCLEOTIDE SEQUENCE</scope>
    <source>
        <strain evidence="3">MPI-CAGE-CH-0230</strain>
    </source>
</reference>
<keyword evidence="4" id="KW-1185">Reference proteome</keyword>
<feature type="domain" description="PD-(D/E)XK nuclease-like" evidence="2">
    <location>
        <begin position="138"/>
        <end position="389"/>
    </location>
</feature>
<dbReference type="OrthoDB" id="4161186at2759"/>
<feature type="compositionally biased region" description="Polar residues" evidence="1">
    <location>
        <begin position="1"/>
        <end position="13"/>
    </location>
</feature>
<comment type="caution">
    <text evidence="3">The sequence shown here is derived from an EMBL/GenBank/DDBJ whole genome shotgun (WGS) entry which is preliminary data.</text>
</comment>
<organism evidence="3 4">
    <name type="scientific">Microdochium trichocladiopsis</name>
    <dbReference type="NCBI Taxonomy" id="1682393"/>
    <lineage>
        <taxon>Eukaryota</taxon>
        <taxon>Fungi</taxon>
        <taxon>Dikarya</taxon>
        <taxon>Ascomycota</taxon>
        <taxon>Pezizomycotina</taxon>
        <taxon>Sordariomycetes</taxon>
        <taxon>Xylariomycetidae</taxon>
        <taxon>Xylariales</taxon>
        <taxon>Microdochiaceae</taxon>
        <taxon>Microdochium</taxon>
    </lineage>
</organism>
<dbReference type="InterPro" id="IPR046797">
    <property type="entry name" value="PDDEXK_12"/>
</dbReference>
<accession>A0A9P8XSE9</accession>
<feature type="compositionally biased region" description="Low complexity" evidence="1">
    <location>
        <begin position="55"/>
        <end position="66"/>
    </location>
</feature>
<sequence>MGPGSDRTNTSQQQRRRLWDSEEDENEFQDYPASGDSVQHNTPRASRAAHLQLDRTPTASSTTSRSDQSDKTRSSRSPTKRIRGLEVARNRSLVLQIDRADPRMPTALKNELAQLRQCSRGDKVIPPYLRDELTSQRGSDETLYDITDAAFASKEDELAMATAGFPLVTMQAVRNISSEAKECYNHGHAEASWNMLVHWPLLAIALGRNEQQPQDPTQPRVHAMPCTMARLSGDARGNKMVDFCLYIEPADGCDKKRIDGLRAQRPSENINHTDYTPLRARPILLSAESKKPGEQLAEAHLQLAVWQDRQLRLLESDIAHERRADTMIAFLPSLVIQGHEWWFTAATRHEGTTILWTQQHIGSTSTPLGIFQILHGLRHIACWASTTYWPWYCKHVLRASMAPTMMIDSNT</sequence>
<evidence type="ECO:0000313" key="4">
    <source>
        <dbReference type="Proteomes" id="UP000756346"/>
    </source>
</evidence>
<dbReference type="Pfam" id="PF20516">
    <property type="entry name" value="PDDEXK_12"/>
    <property type="match status" value="1"/>
</dbReference>
<dbReference type="RefSeq" id="XP_046004683.1">
    <property type="nucleotide sequence ID" value="XM_046150985.1"/>
</dbReference>
<dbReference type="Proteomes" id="UP000756346">
    <property type="component" value="Unassembled WGS sequence"/>
</dbReference>
<dbReference type="AlphaFoldDB" id="A0A9P8XSE9"/>
<evidence type="ECO:0000256" key="1">
    <source>
        <dbReference type="SAM" id="MobiDB-lite"/>
    </source>
</evidence>